<feature type="chain" id="PRO_5043597401" evidence="2">
    <location>
        <begin position="22"/>
        <end position="287"/>
    </location>
</feature>
<dbReference type="InterPro" id="IPR050966">
    <property type="entry name" value="Glutamyl_endopeptidase"/>
</dbReference>
<dbReference type="Gene3D" id="2.40.10.10">
    <property type="entry name" value="Trypsin-like serine proteases"/>
    <property type="match status" value="2"/>
</dbReference>
<organism evidence="3 4">
    <name type="scientific">Podospora aff. communis PSN243</name>
    <dbReference type="NCBI Taxonomy" id="3040156"/>
    <lineage>
        <taxon>Eukaryota</taxon>
        <taxon>Fungi</taxon>
        <taxon>Dikarya</taxon>
        <taxon>Ascomycota</taxon>
        <taxon>Pezizomycotina</taxon>
        <taxon>Sordariomycetes</taxon>
        <taxon>Sordariomycetidae</taxon>
        <taxon>Sordariales</taxon>
        <taxon>Podosporaceae</taxon>
        <taxon>Podospora</taxon>
    </lineage>
</organism>
<comment type="caution">
    <text evidence="3">The sequence shown here is derived from an EMBL/GenBank/DDBJ whole genome shotgun (WGS) entry which is preliminary data.</text>
</comment>
<dbReference type="InterPro" id="IPR043504">
    <property type="entry name" value="Peptidase_S1_PA_chymotrypsin"/>
</dbReference>
<evidence type="ECO:0000313" key="3">
    <source>
        <dbReference type="EMBL" id="KAK4443636.1"/>
    </source>
</evidence>
<protein>
    <submittedName>
        <fullName evidence="3">Trypsin-like cysteine/serine peptidase domain-containing protein</fullName>
    </submittedName>
</protein>
<reference evidence="3" key="1">
    <citation type="journal article" date="2023" name="Mol. Phylogenet. Evol.">
        <title>Genome-scale phylogeny and comparative genomics of the fungal order Sordariales.</title>
        <authorList>
            <person name="Hensen N."/>
            <person name="Bonometti L."/>
            <person name="Westerberg I."/>
            <person name="Brannstrom I.O."/>
            <person name="Guillou S."/>
            <person name="Cros-Aarteil S."/>
            <person name="Calhoun S."/>
            <person name="Haridas S."/>
            <person name="Kuo A."/>
            <person name="Mondo S."/>
            <person name="Pangilinan J."/>
            <person name="Riley R."/>
            <person name="LaButti K."/>
            <person name="Andreopoulos B."/>
            <person name="Lipzen A."/>
            <person name="Chen C."/>
            <person name="Yan M."/>
            <person name="Daum C."/>
            <person name="Ng V."/>
            <person name="Clum A."/>
            <person name="Steindorff A."/>
            <person name="Ohm R.A."/>
            <person name="Martin F."/>
            <person name="Silar P."/>
            <person name="Natvig D.O."/>
            <person name="Lalanne C."/>
            <person name="Gautier V."/>
            <person name="Ament-Velasquez S.L."/>
            <person name="Kruys A."/>
            <person name="Hutchinson M.I."/>
            <person name="Powell A.J."/>
            <person name="Barry K."/>
            <person name="Miller A.N."/>
            <person name="Grigoriev I.V."/>
            <person name="Debuchy R."/>
            <person name="Gladieux P."/>
            <person name="Hiltunen Thoren M."/>
            <person name="Johannesson H."/>
        </authorList>
    </citation>
    <scope>NUCLEOTIDE SEQUENCE</scope>
    <source>
        <strain evidence="3">PSN243</strain>
    </source>
</reference>
<dbReference type="EMBL" id="MU865989">
    <property type="protein sequence ID" value="KAK4443636.1"/>
    <property type="molecule type" value="Genomic_DNA"/>
</dbReference>
<evidence type="ECO:0000256" key="1">
    <source>
        <dbReference type="ARBA" id="ARBA00022729"/>
    </source>
</evidence>
<sequence length="287" mass="30960">MVNLLRLAVAVTVTSTAAVLGAPTTAEEPHGILLDASALSSNLSPLAVEGFTPQVTDKSDLDARALIGPDNRVNWNSTEYPYNAMVQVEWVGRGICSGVLIGPRHVATARTCAPQIGETGQQFKFKPNFHFGERFPSAGMINWYIDLVGFGDCVVKDDWAIFILDKRLGEQLGYLGAKVFNPATQLNKAQFFSYGWPADKSFGFMQPTRQEGISVKSMGTGCEPGGSLRTDADAAWGQKGAPLWAVENGSRYVYGVMQDETASADYTPFAGGQNFVNSVGKTRADYP</sequence>
<gene>
    <name evidence="3" type="ORF">QBC34DRAFT_310591</name>
</gene>
<dbReference type="PANTHER" id="PTHR15462:SF8">
    <property type="entry name" value="SERINE PROTEASE"/>
    <property type="match status" value="1"/>
</dbReference>
<dbReference type="AlphaFoldDB" id="A0AAV9G522"/>
<proteinExistence type="predicted"/>
<dbReference type="SUPFAM" id="SSF50494">
    <property type="entry name" value="Trypsin-like serine proteases"/>
    <property type="match status" value="1"/>
</dbReference>
<keyword evidence="4" id="KW-1185">Reference proteome</keyword>
<dbReference type="InterPro" id="IPR009003">
    <property type="entry name" value="Peptidase_S1_PA"/>
</dbReference>
<reference evidence="3" key="2">
    <citation type="submission" date="2023-05" db="EMBL/GenBank/DDBJ databases">
        <authorList>
            <consortium name="Lawrence Berkeley National Laboratory"/>
            <person name="Steindorff A."/>
            <person name="Hensen N."/>
            <person name="Bonometti L."/>
            <person name="Westerberg I."/>
            <person name="Brannstrom I.O."/>
            <person name="Guillou S."/>
            <person name="Cros-Aarteil S."/>
            <person name="Calhoun S."/>
            <person name="Haridas S."/>
            <person name="Kuo A."/>
            <person name="Mondo S."/>
            <person name="Pangilinan J."/>
            <person name="Riley R."/>
            <person name="Labutti K."/>
            <person name="Andreopoulos B."/>
            <person name="Lipzen A."/>
            <person name="Chen C."/>
            <person name="Yanf M."/>
            <person name="Daum C."/>
            <person name="Ng V."/>
            <person name="Clum A."/>
            <person name="Ohm R."/>
            <person name="Martin F."/>
            <person name="Silar P."/>
            <person name="Natvig D."/>
            <person name="Lalanne C."/>
            <person name="Gautier V."/>
            <person name="Ament-Velasquez S.L."/>
            <person name="Kruys A."/>
            <person name="Hutchinson M.I."/>
            <person name="Powell A.J."/>
            <person name="Barry K."/>
            <person name="Miller A.N."/>
            <person name="Grigoriev I.V."/>
            <person name="Debuchy R."/>
            <person name="Gladieux P."/>
            <person name="Thoren M.H."/>
            <person name="Johannesson H."/>
        </authorList>
    </citation>
    <scope>NUCLEOTIDE SEQUENCE</scope>
    <source>
        <strain evidence="3">PSN243</strain>
    </source>
</reference>
<feature type="signal peptide" evidence="2">
    <location>
        <begin position="1"/>
        <end position="21"/>
    </location>
</feature>
<accession>A0AAV9G522</accession>
<name>A0AAV9G522_9PEZI</name>
<evidence type="ECO:0000313" key="4">
    <source>
        <dbReference type="Proteomes" id="UP001321760"/>
    </source>
</evidence>
<keyword evidence="1 2" id="KW-0732">Signal</keyword>
<dbReference type="PANTHER" id="PTHR15462">
    <property type="entry name" value="SERINE PROTEASE"/>
    <property type="match status" value="1"/>
</dbReference>
<dbReference type="Proteomes" id="UP001321760">
    <property type="component" value="Unassembled WGS sequence"/>
</dbReference>
<evidence type="ECO:0000256" key="2">
    <source>
        <dbReference type="SAM" id="SignalP"/>
    </source>
</evidence>